<dbReference type="InterPro" id="IPR037923">
    <property type="entry name" value="HTH-like"/>
</dbReference>
<dbReference type="Proteomes" id="UP000199025">
    <property type="component" value="Unassembled WGS sequence"/>
</dbReference>
<dbReference type="InterPro" id="IPR050204">
    <property type="entry name" value="AraC_XylS_family_regulators"/>
</dbReference>
<dbReference type="EMBL" id="FORP01000032">
    <property type="protein sequence ID" value="SFK76564.1"/>
    <property type="molecule type" value="Genomic_DNA"/>
</dbReference>
<keyword evidence="6" id="KW-1185">Reference proteome</keyword>
<proteinExistence type="predicted"/>
<feature type="domain" description="HTH araC/xylS-type" evidence="4">
    <location>
        <begin position="211"/>
        <end position="311"/>
    </location>
</feature>
<dbReference type="PROSITE" id="PS01124">
    <property type="entry name" value="HTH_ARAC_FAMILY_2"/>
    <property type="match status" value="1"/>
</dbReference>
<evidence type="ECO:0000313" key="6">
    <source>
        <dbReference type="Proteomes" id="UP000199025"/>
    </source>
</evidence>
<organism evidence="5 6">
    <name type="scientific">Amycolatopsis sacchari</name>
    <dbReference type="NCBI Taxonomy" id="115433"/>
    <lineage>
        <taxon>Bacteria</taxon>
        <taxon>Bacillati</taxon>
        <taxon>Actinomycetota</taxon>
        <taxon>Actinomycetes</taxon>
        <taxon>Pseudonocardiales</taxon>
        <taxon>Pseudonocardiaceae</taxon>
        <taxon>Amycolatopsis</taxon>
    </lineage>
</organism>
<dbReference type="Pfam" id="PF12833">
    <property type="entry name" value="HTH_18"/>
    <property type="match status" value="1"/>
</dbReference>
<reference evidence="5 6" key="1">
    <citation type="submission" date="2016-10" db="EMBL/GenBank/DDBJ databases">
        <authorList>
            <person name="de Groot N.N."/>
        </authorList>
    </citation>
    <scope>NUCLEOTIDE SEQUENCE [LARGE SCALE GENOMIC DNA]</scope>
    <source>
        <strain evidence="5 6">DSM 44468</strain>
    </source>
</reference>
<evidence type="ECO:0000313" key="5">
    <source>
        <dbReference type="EMBL" id="SFK76564.1"/>
    </source>
</evidence>
<dbReference type="GO" id="GO:0043565">
    <property type="term" value="F:sequence-specific DNA binding"/>
    <property type="evidence" value="ECO:0007669"/>
    <property type="project" value="InterPro"/>
</dbReference>
<keyword evidence="2 5" id="KW-0238">DNA-binding</keyword>
<dbReference type="GO" id="GO:0003700">
    <property type="term" value="F:DNA-binding transcription factor activity"/>
    <property type="evidence" value="ECO:0007669"/>
    <property type="project" value="InterPro"/>
</dbReference>
<dbReference type="SUPFAM" id="SSF51215">
    <property type="entry name" value="Regulatory protein AraC"/>
    <property type="match status" value="1"/>
</dbReference>
<dbReference type="Pfam" id="PF14525">
    <property type="entry name" value="AraC_binding_2"/>
    <property type="match status" value="1"/>
</dbReference>
<evidence type="ECO:0000256" key="2">
    <source>
        <dbReference type="ARBA" id="ARBA00023125"/>
    </source>
</evidence>
<dbReference type="STRING" id="115433.SAMN05421835_13270"/>
<dbReference type="Gene3D" id="1.10.10.60">
    <property type="entry name" value="Homeodomain-like"/>
    <property type="match status" value="1"/>
</dbReference>
<dbReference type="PANTHER" id="PTHR46796">
    <property type="entry name" value="HTH-TYPE TRANSCRIPTIONAL ACTIVATOR RHAS-RELATED"/>
    <property type="match status" value="1"/>
</dbReference>
<dbReference type="InterPro" id="IPR018060">
    <property type="entry name" value="HTH_AraC"/>
</dbReference>
<evidence type="ECO:0000256" key="1">
    <source>
        <dbReference type="ARBA" id="ARBA00023015"/>
    </source>
</evidence>
<protein>
    <submittedName>
        <fullName evidence="5">AraC-type DNA-binding protein</fullName>
    </submittedName>
</protein>
<dbReference type="InterPro" id="IPR035418">
    <property type="entry name" value="AraC-bd_2"/>
</dbReference>
<evidence type="ECO:0000259" key="4">
    <source>
        <dbReference type="PROSITE" id="PS01124"/>
    </source>
</evidence>
<keyword evidence="1" id="KW-0805">Transcription regulation</keyword>
<evidence type="ECO:0000256" key="3">
    <source>
        <dbReference type="ARBA" id="ARBA00023163"/>
    </source>
</evidence>
<dbReference type="SMART" id="SM00342">
    <property type="entry name" value="HTH_ARAC"/>
    <property type="match status" value="1"/>
</dbReference>
<dbReference type="AlphaFoldDB" id="A0A1I4C5Z3"/>
<accession>A0A1I4C5Z3</accession>
<gene>
    <name evidence="5" type="ORF">SAMN05421835_13270</name>
</gene>
<name>A0A1I4C5Z3_9PSEU</name>
<keyword evidence="3" id="KW-0804">Transcription</keyword>
<dbReference type="OrthoDB" id="9799345at2"/>
<dbReference type="PANTHER" id="PTHR46796:SF6">
    <property type="entry name" value="ARAC SUBFAMILY"/>
    <property type="match status" value="1"/>
</dbReference>
<dbReference type="RefSeq" id="WP_091515795.1">
    <property type="nucleotide sequence ID" value="NZ_FORP01000032.1"/>
</dbReference>
<dbReference type="InterPro" id="IPR009057">
    <property type="entry name" value="Homeodomain-like_sf"/>
</dbReference>
<dbReference type="SUPFAM" id="SSF46689">
    <property type="entry name" value="Homeodomain-like"/>
    <property type="match status" value="1"/>
</dbReference>
<sequence>MSAVPVAMRSAVSLDLWRSAVSKAVVPLEIDEVGGVTFRGRLGRTVVEDVSLFDIAATPHVVRRTSRLITPEDRRFYKLSLQLRGTAVLEQDGRRAELRPGDLAIYDTHHPYDLVFPGRNRAMVIMFPHELVDLPPAEVNRVTAVRFPGDSGLGKVINPFFVELGRNLDQLAGASASRLVHSALDLLVTLLAQELDRRHSAVANPARSLAREVRQYILDHLGDPGLTPSSIARANHISTRHLYTIFSGGEPVSAWIRSRRLERIRRDLADPLYADRPVSWVAGRWGLTDAAHFSRLFKAEFGESPTAYRLRSAAR</sequence>